<accession>A0A0D8BAF0</accession>
<dbReference type="Pfam" id="PF00487">
    <property type="entry name" value="FA_desaturase"/>
    <property type="match status" value="1"/>
</dbReference>
<organism evidence="4 5">
    <name type="scientific">Frankia torreyi</name>
    <dbReference type="NCBI Taxonomy" id="1856"/>
    <lineage>
        <taxon>Bacteria</taxon>
        <taxon>Bacillati</taxon>
        <taxon>Actinomycetota</taxon>
        <taxon>Actinomycetes</taxon>
        <taxon>Frankiales</taxon>
        <taxon>Frankiaceae</taxon>
        <taxon>Frankia</taxon>
    </lineage>
</organism>
<reference evidence="4 5" key="2">
    <citation type="journal article" date="2016" name="Genome Announc.">
        <title>Permanent Draft Genome Sequences for Two Variants of Frankia sp. Strain CpI1, the First Frankia Strain Isolated from Root Nodules of Comptonia peregrina.</title>
        <authorList>
            <person name="Oshone R."/>
            <person name="Hurst S.G.IV."/>
            <person name="Abebe-Akele F."/>
            <person name="Simpson S."/>
            <person name="Morris K."/>
            <person name="Thomas W.K."/>
            <person name="Tisa L.S."/>
        </authorList>
    </citation>
    <scope>NUCLEOTIDE SEQUENCE [LARGE SCALE GENOMIC DNA]</scope>
    <source>
        <strain evidence="5">CpI1-S</strain>
    </source>
</reference>
<dbReference type="OrthoDB" id="9800167at2"/>
<dbReference type="GO" id="GO:0046513">
    <property type="term" value="P:ceramide biosynthetic process"/>
    <property type="evidence" value="ECO:0007669"/>
    <property type="project" value="TreeGrafter"/>
</dbReference>
<comment type="caution">
    <text evidence="4">The sequence shown here is derived from an EMBL/GenBank/DDBJ whole genome shotgun (WGS) entry which is preliminary data.</text>
</comment>
<reference evidence="5" key="1">
    <citation type="submission" date="2015-02" db="EMBL/GenBank/DDBJ databases">
        <title>Draft Genome of Frankia sp. CpI1-S.</title>
        <authorList>
            <person name="Oshone R.T."/>
            <person name="Ngom M."/>
            <person name="Ghodhbane-Gtari F."/>
            <person name="Gtari M."/>
            <person name="Morris K."/>
            <person name="Thomas K."/>
            <person name="Sen A."/>
            <person name="Tisa L.S."/>
        </authorList>
    </citation>
    <scope>NUCLEOTIDE SEQUENCE [LARGE SCALE GENOMIC DNA]</scope>
    <source>
        <strain evidence="5">CpI1-S</strain>
    </source>
</reference>
<dbReference type="AlphaFoldDB" id="A0A0D8BAF0"/>
<evidence type="ECO:0000313" key="5">
    <source>
        <dbReference type="Proteomes" id="UP000032545"/>
    </source>
</evidence>
<evidence type="ECO:0000256" key="2">
    <source>
        <dbReference type="SAM" id="Phobius"/>
    </source>
</evidence>
<evidence type="ECO:0000313" key="4">
    <source>
        <dbReference type="EMBL" id="KJE21090.1"/>
    </source>
</evidence>
<keyword evidence="5" id="KW-1185">Reference proteome</keyword>
<feature type="region of interest" description="Disordered" evidence="1">
    <location>
        <begin position="1"/>
        <end position="23"/>
    </location>
</feature>
<feature type="transmembrane region" description="Helical" evidence="2">
    <location>
        <begin position="146"/>
        <end position="168"/>
    </location>
</feature>
<keyword evidence="2" id="KW-0472">Membrane</keyword>
<keyword evidence="2" id="KW-0812">Transmembrane</keyword>
<dbReference type="PANTHER" id="PTHR12879:SF8">
    <property type="entry name" value="SPHINGOLIPID DELTA(4)-DESATURASE DES1"/>
    <property type="match status" value="1"/>
</dbReference>
<feature type="transmembrane region" description="Helical" evidence="2">
    <location>
        <begin position="64"/>
        <end position="81"/>
    </location>
</feature>
<gene>
    <name evidence="4" type="ORF">FF36_04595</name>
</gene>
<name>A0A0D8BAF0_9ACTN</name>
<keyword evidence="2" id="KW-1133">Transmembrane helix</keyword>
<evidence type="ECO:0000256" key="1">
    <source>
        <dbReference type="SAM" id="MobiDB-lite"/>
    </source>
</evidence>
<dbReference type="InterPro" id="IPR005804">
    <property type="entry name" value="FA_desaturase_dom"/>
</dbReference>
<dbReference type="PATRIC" id="fig|1502723.3.peg.4543"/>
<dbReference type="RefSeq" id="WP_052681320.1">
    <property type="nucleotide sequence ID" value="NZ_JYFN01000044.1"/>
</dbReference>
<feature type="transmembrane region" description="Helical" evidence="2">
    <location>
        <begin position="101"/>
        <end position="119"/>
    </location>
</feature>
<sequence>MVSGGAQADLGQAPDPPRPAATAVPSVPFELRQPKAGHVPLRAVAILGGYAACCALTLVVGNWGLTLVAVCAQSFILAGFLNAAHDCVHRTHVRSARGNRILGAAWCTPVLLNFSVYRYQHLLHHRFAGVNGDTESGSSYAGVRQYLAGLLAVGYWRFVLSISVAGALRRRDRLPRSVQRPDRWSATVADSQVICAWLAVVIAATVLAPMPLLLCYWLPLVVSGPATLLLSLPEHYGLRGSPDWASNSRSVRSNPLIRFVIWNANYHAEHHAVPWVAAVNLPLLHKAMRGVEYRRERSYLAFHLGLLRSLRGAGHARE</sequence>
<protein>
    <submittedName>
        <fullName evidence="4">Fatty acid desaturase</fullName>
    </submittedName>
</protein>
<dbReference type="GO" id="GO:0016020">
    <property type="term" value="C:membrane"/>
    <property type="evidence" value="ECO:0007669"/>
    <property type="project" value="GOC"/>
</dbReference>
<dbReference type="GO" id="GO:0042284">
    <property type="term" value="F:sphingolipid delta-4 desaturase activity"/>
    <property type="evidence" value="ECO:0007669"/>
    <property type="project" value="TreeGrafter"/>
</dbReference>
<proteinExistence type="predicted"/>
<dbReference type="PANTHER" id="PTHR12879">
    <property type="entry name" value="SPHINGOLIPID DELTA 4 DESATURASE/C-4 HYDROXYLASE PROTEIN DES2"/>
    <property type="match status" value="1"/>
</dbReference>
<feature type="domain" description="Fatty acid desaturase" evidence="3">
    <location>
        <begin position="65"/>
        <end position="299"/>
    </location>
</feature>
<dbReference type="EMBL" id="JYFN01000044">
    <property type="protein sequence ID" value="KJE21090.1"/>
    <property type="molecule type" value="Genomic_DNA"/>
</dbReference>
<evidence type="ECO:0000259" key="3">
    <source>
        <dbReference type="Pfam" id="PF00487"/>
    </source>
</evidence>
<dbReference type="Proteomes" id="UP000032545">
    <property type="component" value="Unassembled WGS sequence"/>
</dbReference>